<dbReference type="Proteomes" id="UP000244890">
    <property type="component" value="Chromosome"/>
</dbReference>
<accession>A0A2U8FD72</accession>
<name>A0A2U8FD72_9HELI</name>
<dbReference type="NCBIfam" id="TIGR02757">
    <property type="entry name" value="TIGR02757 family protein"/>
    <property type="match status" value="1"/>
</dbReference>
<gene>
    <name evidence="1" type="ORF">CDV25_05040</name>
</gene>
<dbReference type="EMBL" id="CP021886">
    <property type="protein sequence ID" value="AWI34200.1"/>
    <property type="molecule type" value="Genomic_DNA"/>
</dbReference>
<dbReference type="GO" id="GO:0003824">
    <property type="term" value="F:catalytic activity"/>
    <property type="evidence" value="ECO:0007669"/>
    <property type="project" value="InterPro"/>
</dbReference>
<dbReference type="Pfam" id="PF09674">
    <property type="entry name" value="DUF2400"/>
    <property type="match status" value="1"/>
</dbReference>
<dbReference type="RefSeq" id="WP_108911035.1">
    <property type="nucleotide sequence ID" value="NZ_CP021886.1"/>
</dbReference>
<dbReference type="KEGG" id="had:CDV25_05040"/>
<dbReference type="AlphaFoldDB" id="A0A2U8FD72"/>
<protein>
    <submittedName>
        <fullName evidence="1">TIGR02757 family protein</fullName>
    </submittedName>
</protein>
<dbReference type="GO" id="GO:0006281">
    <property type="term" value="P:DNA repair"/>
    <property type="evidence" value="ECO:0007669"/>
    <property type="project" value="InterPro"/>
</dbReference>
<dbReference type="InterPro" id="IPR014127">
    <property type="entry name" value="CHP02757"/>
</dbReference>
<evidence type="ECO:0000313" key="1">
    <source>
        <dbReference type="EMBL" id="AWI34200.1"/>
    </source>
</evidence>
<dbReference type="SUPFAM" id="SSF48150">
    <property type="entry name" value="DNA-glycosylase"/>
    <property type="match status" value="1"/>
</dbReference>
<dbReference type="OrthoDB" id="9773332at2"/>
<dbReference type="InterPro" id="IPR011257">
    <property type="entry name" value="DNA_glycosylase"/>
</dbReference>
<reference evidence="1 2" key="1">
    <citation type="submission" date="2017-06" db="EMBL/GenBank/DDBJ databases">
        <title>Complete genome of Helicobacter apodemus.</title>
        <authorList>
            <person name="Cho S."/>
        </authorList>
    </citation>
    <scope>NUCLEOTIDE SEQUENCE [LARGE SCALE GENOMIC DNA]</scope>
    <source>
        <strain evidence="2">SNUVETPUB-15-01</strain>
    </source>
</reference>
<organism evidence="1 2">
    <name type="scientific">Helicobacter apodemus</name>
    <dbReference type="NCBI Taxonomy" id="135569"/>
    <lineage>
        <taxon>Bacteria</taxon>
        <taxon>Pseudomonadati</taxon>
        <taxon>Campylobacterota</taxon>
        <taxon>Epsilonproteobacteria</taxon>
        <taxon>Campylobacterales</taxon>
        <taxon>Helicobacteraceae</taxon>
        <taxon>Helicobacter</taxon>
    </lineage>
</organism>
<sequence length="253" mass="29574">MTLTPSLKIPKKPSKKFISNLLEEHYHLFNTSCSISQALPDPLGIARDFRDDKIALFCALFSYGNVRAIMNFLQSCNLHSLKNHQISKCTSKSYRFQNNEEIQDFFQSLINCNSLYHTFYKNYKNGSLIEGIYALQHLLYEKLSLNTKGLRFLIGKPYCNSPMKRWNMFLRWMVREDCLDLGLWKGIKKSDLILPLDTHTFRVSQRLGILKRKTYDLQAALEVSNFLKTLDKYDPIKYDFALYRIGQLKLISS</sequence>
<proteinExistence type="predicted"/>
<evidence type="ECO:0000313" key="2">
    <source>
        <dbReference type="Proteomes" id="UP000244890"/>
    </source>
</evidence>